<dbReference type="AlphaFoldDB" id="K0RDY8"/>
<accession>K0RDY8</accession>
<dbReference type="Proteomes" id="UP000266841">
    <property type="component" value="Unassembled WGS sequence"/>
</dbReference>
<evidence type="ECO:0000256" key="1">
    <source>
        <dbReference type="SAM" id="MobiDB-lite"/>
    </source>
</evidence>
<feature type="region of interest" description="Disordered" evidence="1">
    <location>
        <begin position="83"/>
        <end position="108"/>
    </location>
</feature>
<comment type="caution">
    <text evidence="2">The sequence shown here is derived from an EMBL/GenBank/DDBJ whole genome shotgun (WGS) entry which is preliminary data.</text>
</comment>
<gene>
    <name evidence="2" type="ORF">THAOC_28814</name>
</gene>
<dbReference type="EMBL" id="AGNL01040676">
    <property type="protein sequence ID" value="EJK51963.1"/>
    <property type="molecule type" value="Genomic_DNA"/>
</dbReference>
<evidence type="ECO:0000313" key="3">
    <source>
        <dbReference type="Proteomes" id="UP000266841"/>
    </source>
</evidence>
<protein>
    <submittedName>
        <fullName evidence="2">Uncharacterized protein</fullName>
    </submittedName>
</protein>
<evidence type="ECO:0000313" key="2">
    <source>
        <dbReference type="EMBL" id="EJK51963.1"/>
    </source>
</evidence>
<sequence length="176" mass="19161">AAQRRRGPRRRALTLADVPQLRRVRRRRVRRDAEAATRVGVAGVSRHGALAVQLGRAGLVAVVVGVGPVEAAEVAVAGLVPAVRGGEPAGDRDKEEDGRQQGGSRAVRQSPHLSLFWCGEPPPLCHGSPLSKRLSIFSVSKFSRRAKRPVIVSSCQRMRPSRPVRLPVGFLRLPRW</sequence>
<feature type="non-terminal residue" evidence="2">
    <location>
        <position position="1"/>
    </location>
</feature>
<feature type="compositionally biased region" description="Basic and acidic residues" evidence="1">
    <location>
        <begin position="89"/>
        <end position="99"/>
    </location>
</feature>
<organism evidence="2 3">
    <name type="scientific">Thalassiosira oceanica</name>
    <name type="common">Marine diatom</name>
    <dbReference type="NCBI Taxonomy" id="159749"/>
    <lineage>
        <taxon>Eukaryota</taxon>
        <taxon>Sar</taxon>
        <taxon>Stramenopiles</taxon>
        <taxon>Ochrophyta</taxon>
        <taxon>Bacillariophyta</taxon>
        <taxon>Coscinodiscophyceae</taxon>
        <taxon>Thalassiosirophycidae</taxon>
        <taxon>Thalassiosirales</taxon>
        <taxon>Thalassiosiraceae</taxon>
        <taxon>Thalassiosira</taxon>
    </lineage>
</organism>
<keyword evidence="3" id="KW-1185">Reference proteome</keyword>
<name>K0RDY8_THAOC</name>
<reference evidence="2 3" key="1">
    <citation type="journal article" date="2012" name="Genome Biol.">
        <title>Genome and low-iron response of an oceanic diatom adapted to chronic iron limitation.</title>
        <authorList>
            <person name="Lommer M."/>
            <person name="Specht M."/>
            <person name="Roy A.S."/>
            <person name="Kraemer L."/>
            <person name="Andreson R."/>
            <person name="Gutowska M.A."/>
            <person name="Wolf J."/>
            <person name="Bergner S.V."/>
            <person name="Schilhabel M.B."/>
            <person name="Klostermeier U.C."/>
            <person name="Beiko R.G."/>
            <person name="Rosenstiel P."/>
            <person name="Hippler M."/>
            <person name="Laroche J."/>
        </authorList>
    </citation>
    <scope>NUCLEOTIDE SEQUENCE [LARGE SCALE GENOMIC DNA]</scope>
    <source>
        <strain evidence="2 3">CCMP1005</strain>
    </source>
</reference>
<proteinExistence type="predicted"/>